<evidence type="ECO:0000256" key="2">
    <source>
        <dbReference type="SAM" id="MobiDB-lite"/>
    </source>
</evidence>
<evidence type="ECO:0000256" key="1">
    <source>
        <dbReference type="SAM" id="Coils"/>
    </source>
</evidence>
<evidence type="ECO:0008006" key="5">
    <source>
        <dbReference type="Google" id="ProtNLM"/>
    </source>
</evidence>
<reference evidence="3" key="1">
    <citation type="submission" date="2022-12" db="EMBL/GenBank/DDBJ databases">
        <authorList>
            <person name="Petersen C."/>
        </authorList>
    </citation>
    <scope>NUCLEOTIDE SEQUENCE</scope>
    <source>
        <strain evidence="3">IBT 35675</strain>
    </source>
</reference>
<feature type="region of interest" description="Disordered" evidence="2">
    <location>
        <begin position="1"/>
        <end position="249"/>
    </location>
</feature>
<organism evidence="3 4">
    <name type="scientific">Penicillium brevicompactum</name>
    <dbReference type="NCBI Taxonomy" id="5074"/>
    <lineage>
        <taxon>Eukaryota</taxon>
        <taxon>Fungi</taxon>
        <taxon>Dikarya</taxon>
        <taxon>Ascomycota</taxon>
        <taxon>Pezizomycotina</taxon>
        <taxon>Eurotiomycetes</taxon>
        <taxon>Eurotiomycetidae</taxon>
        <taxon>Eurotiales</taxon>
        <taxon>Aspergillaceae</taxon>
        <taxon>Penicillium</taxon>
    </lineage>
</organism>
<reference evidence="3" key="2">
    <citation type="journal article" date="2023" name="IMA Fungus">
        <title>Comparative genomic study of the Penicillium genus elucidates a diverse pangenome and 15 lateral gene transfer events.</title>
        <authorList>
            <person name="Petersen C."/>
            <person name="Sorensen T."/>
            <person name="Nielsen M.R."/>
            <person name="Sondergaard T.E."/>
            <person name="Sorensen J.L."/>
            <person name="Fitzpatrick D.A."/>
            <person name="Frisvad J.C."/>
            <person name="Nielsen K.L."/>
        </authorList>
    </citation>
    <scope>NUCLEOTIDE SEQUENCE</scope>
    <source>
        <strain evidence="3">IBT 35675</strain>
    </source>
</reference>
<evidence type="ECO:0000313" key="4">
    <source>
        <dbReference type="Proteomes" id="UP001148299"/>
    </source>
</evidence>
<dbReference type="GO" id="GO:0000444">
    <property type="term" value="C:MIS12/MIND type complex"/>
    <property type="evidence" value="ECO:0007669"/>
    <property type="project" value="InterPro"/>
</dbReference>
<keyword evidence="4" id="KW-1185">Reference proteome</keyword>
<proteinExistence type="predicted"/>
<dbReference type="GO" id="GO:0007059">
    <property type="term" value="P:chromosome segregation"/>
    <property type="evidence" value="ECO:0007669"/>
    <property type="project" value="InterPro"/>
</dbReference>
<gene>
    <name evidence="3" type="ORF">N7541_001726</name>
</gene>
<accession>A0A9W9RY32</accession>
<dbReference type="EMBL" id="JAPZBR010000001">
    <property type="protein sequence ID" value="KAJ5367785.1"/>
    <property type="molecule type" value="Genomic_DNA"/>
</dbReference>
<keyword evidence="1" id="KW-0175">Coiled coil</keyword>
<dbReference type="Proteomes" id="UP001148299">
    <property type="component" value="Unassembled WGS sequence"/>
</dbReference>
<evidence type="ECO:0000313" key="3">
    <source>
        <dbReference type="EMBL" id="KAJ5367785.1"/>
    </source>
</evidence>
<feature type="compositionally biased region" description="Basic and acidic residues" evidence="2">
    <location>
        <begin position="214"/>
        <end position="224"/>
    </location>
</feature>
<protein>
    <recommendedName>
        <fullName evidence="5">Mis12-Mtw1 family protein</fullName>
    </recommendedName>
</protein>
<dbReference type="PANTHER" id="PTHR14778:SF2">
    <property type="entry name" value="KINETOCHORE-ASSOCIATED PROTEIN DSN1 HOMOLOG"/>
    <property type="match status" value="1"/>
</dbReference>
<dbReference type="AlphaFoldDB" id="A0A9W9RY32"/>
<dbReference type="Pfam" id="PF08202">
    <property type="entry name" value="MIS13"/>
    <property type="match status" value="1"/>
</dbReference>
<dbReference type="GO" id="GO:0051301">
    <property type="term" value="P:cell division"/>
    <property type="evidence" value="ECO:0007669"/>
    <property type="project" value="InterPro"/>
</dbReference>
<feature type="region of interest" description="Disordered" evidence="2">
    <location>
        <begin position="495"/>
        <end position="522"/>
    </location>
</feature>
<comment type="caution">
    <text evidence="3">The sequence shown here is derived from an EMBL/GenBank/DDBJ whole genome shotgun (WGS) entry which is preliminary data.</text>
</comment>
<feature type="compositionally biased region" description="Polar residues" evidence="2">
    <location>
        <begin position="410"/>
        <end position="422"/>
    </location>
</feature>
<name>A0A9W9RY32_PENBR</name>
<dbReference type="PANTHER" id="PTHR14778">
    <property type="entry name" value="KINETOCHORE-ASSOCIATED PROTEIN DSN1 HOMOLOG"/>
    <property type="match status" value="1"/>
</dbReference>
<dbReference type="InterPro" id="IPR013218">
    <property type="entry name" value="Dsn1/Mis13"/>
</dbReference>
<feature type="coiled-coil region" evidence="1">
    <location>
        <begin position="347"/>
        <end position="377"/>
    </location>
</feature>
<feature type="region of interest" description="Disordered" evidence="2">
    <location>
        <begin position="379"/>
        <end position="447"/>
    </location>
</feature>
<feature type="compositionally biased region" description="Basic and acidic residues" evidence="2">
    <location>
        <begin position="142"/>
        <end position="154"/>
    </location>
</feature>
<sequence>MTIAVLATTTTKTKRREPLGTITMAAPKTQSRSATSGGTAKSTGRRTTRLSASQQGLEEITHKRKPDYEQDEDGFQFSRVPSKKSRPSIEAIPENPGSDVENAHKPTPKRGRPKKKTVNDAASNSIPENGTPMGLPTRRPTRGNDRHTEPEVKAKPGRPRARGSSEGLPEAKKSRKGRPPKTKATESNGYNSPEQPPAGTKVALPMADTPVIQRNKELRGGKGDKGKRRSSLSMRGRRASSLIDSGASNALPHREVGTADFFKHIADDGLPEPRRMRQLLIWCATRAIGDKPKGGSDPDEQSARLAARQIQEEILREFSNNPDLSNWFSREDLNPPAVVVKKPNPRNIQNTDKIKELEEHIQKLQKERQSLNALLRQPAIPSLKPNAQPDQQTTKPSRKPQRDEVDSSLLDPSQQTILNSLNPPTEPSEGESSTSIRPPMTPSAVSGQLSRITATLAPTLDAFAAGVHDIELYRASADTVSSRILRICAQRLEERDAQNTQRRHAIEGTEDSSPPPVKEDLGLILGALSRVERR</sequence>
<feature type="compositionally biased region" description="Basic residues" evidence="2">
    <location>
        <begin position="106"/>
        <end position="116"/>
    </location>
</feature>
<feature type="compositionally biased region" description="Basic residues" evidence="2">
    <location>
        <begin position="225"/>
        <end position="238"/>
    </location>
</feature>
<feature type="compositionally biased region" description="Polar residues" evidence="2">
    <location>
        <begin position="28"/>
        <end position="42"/>
    </location>
</feature>